<keyword evidence="4" id="KW-1185">Reference proteome</keyword>
<reference evidence="3" key="2">
    <citation type="submission" date="2025-08" db="UniProtKB">
        <authorList>
            <consortium name="Ensembl"/>
        </authorList>
    </citation>
    <scope>IDENTIFICATION</scope>
</reference>
<accession>A0A452GFA5</accession>
<dbReference type="AlphaFoldDB" id="A0A452GFA5"/>
<name>A0A452GFA5_9SAUR</name>
<dbReference type="Gene3D" id="6.10.140.140">
    <property type="match status" value="1"/>
</dbReference>
<dbReference type="SMART" id="SM00349">
    <property type="entry name" value="KRAB"/>
    <property type="match status" value="1"/>
</dbReference>
<dbReference type="InterPro" id="IPR001909">
    <property type="entry name" value="KRAB"/>
</dbReference>
<dbReference type="Ensembl" id="ENSGAGT00000000275.1">
    <property type="protein sequence ID" value="ENSGAGP00000000242.1"/>
    <property type="gene ID" value="ENSGAGG00000000179.1"/>
</dbReference>
<dbReference type="InterPro" id="IPR036051">
    <property type="entry name" value="KRAB_dom_sf"/>
</dbReference>
<dbReference type="PANTHER" id="PTHR23232">
    <property type="entry name" value="KRAB DOMAIN C2H2 ZINC FINGER"/>
    <property type="match status" value="1"/>
</dbReference>
<dbReference type="Pfam" id="PF01352">
    <property type="entry name" value="KRAB"/>
    <property type="match status" value="1"/>
</dbReference>
<dbReference type="STRING" id="38772.ENSGAGP00000000242"/>
<dbReference type="Proteomes" id="UP000291020">
    <property type="component" value="Unassembled WGS sequence"/>
</dbReference>
<proteinExistence type="predicted"/>
<evidence type="ECO:0000259" key="1">
    <source>
        <dbReference type="PROSITE" id="PS50805"/>
    </source>
</evidence>
<reference evidence="4" key="1">
    <citation type="journal article" date="2017" name="PLoS ONE">
        <title>The Agassiz's desert tortoise genome provides a resource for the conservation of a threatened species.</title>
        <authorList>
            <person name="Tollis M."/>
            <person name="DeNardo D.F."/>
            <person name="Cornelius J.A."/>
            <person name="Dolby G.A."/>
            <person name="Edwards T."/>
            <person name="Henen B.T."/>
            <person name="Karl A.E."/>
            <person name="Murphy R.W."/>
            <person name="Kusumi K."/>
        </authorList>
    </citation>
    <scope>NUCLEOTIDE SEQUENCE [LARGE SCALE GENOMIC DNA]</scope>
</reference>
<dbReference type="InterPro" id="IPR050169">
    <property type="entry name" value="Krueppel_C2H2_ZnF"/>
</dbReference>
<sequence length="76" mass="9079">MWDFLRISPLMSPLETQLQVAFEDVALYFTREEWELLSQPEQQLYWDQMLRNYQALVSLGKDQFIFTHSCKMSGCP</sequence>
<feature type="domain" description="KRAB-related" evidence="2">
    <location>
        <begin position="17"/>
        <end position="76"/>
    </location>
</feature>
<evidence type="ECO:0000313" key="4">
    <source>
        <dbReference type="Proteomes" id="UP000291020"/>
    </source>
</evidence>
<evidence type="ECO:0000259" key="2">
    <source>
        <dbReference type="PROSITE" id="PS50806"/>
    </source>
</evidence>
<dbReference type="PROSITE" id="PS50806">
    <property type="entry name" value="KRAB_RELATED"/>
    <property type="match status" value="1"/>
</dbReference>
<dbReference type="InterPro" id="IPR003655">
    <property type="entry name" value="aKRAB"/>
</dbReference>
<organism evidence="3 4">
    <name type="scientific">Gopherus agassizii</name>
    <name type="common">Agassiz's desert tortoise</name>
    <dbReference type="NCBI Taxonomy" id="38772"/>
    <lineage>
        <taxon>Eukaryota</taxon>
        <taxon>Metazoa</taxon>
        <taxon>Chordata</taxon>
        <taxon>Craniata</taxon>
        <taxon>Vertebrata</taxon>
        <taxon>Euteleostomi</taxon>
        <taxon>Archelosauria</taxon>
        <taxon>Testudinata</taxon>
        <taxon>Testudines</taxon>
        <taxon>Cryptodira</taxon>
        <taxon>Durocryptodira</taxon>
        <taxon>Testudinoidea</taxon>
        <taxon>Testudinidae</taxon>
        <taxon>Gopherus</taxon>
    </lineage>
</organism>
<dbReference type="GO" id="GO:0006355">
    <property type="term" value="P:regulation of DNA-templated transcription"/>
    <property type="evidence" value="ECO:0007669"/>
    <property type="project" value="InterPro"/>
</dbReference>
<dbReference type="PROSITE" id="PS50805">
    <property type="entry name" value="KRAB"/>
    <property type="match status" value="1"/>
</dbReference>
<feature type="domain" description="KRAB" evidence="1">
    <location>
        <begin position="20"/>
        <end position="76"/>
    </location>
</feature>
<evidence type="ECO:0000313" key="3">
    <source>
        <dbReference type="Ensembl" id="ENSGAGP00000000242.1"/>
    </source>
</evidence>
<protein>
    <submittedName>
        <fullName evidence="3">Uncharacterized protein</fullName>
    </submittedName>
</protein>
<reference evidence="3" key="3">
    <citation type="submission" date="2025-09" db="UniProtKB">
        <authorList>
            <consortium name="Ensembl"/>
        </authorList>
    </citation>
    <scope>IDENTIFICATION</scope>
</reference>
<dbReference type="SUPFAM" id="SSF109640">
    <property type="entry name" value="KRAB domain (Kruppel-associated box)"/>
    <property type="match status" value="1"/>
</dbReference>
<dbReference type="CDD" id="cd07765">
    <property type="entry name" value="KRAB_A-box"/>
    <property type="match status" value="1"/>
</dbReference>
<dbReference type="PANTHER" id="PTHR23232:SF133">
    <property type="entry name" value="RIKEN CDNA 1700020N01 GENE"/>
    <property type="match status" value="1"/>
</dbReference>